<dbReference type="GO" id="GO:0004622">
    <property type="term" value="F:phosphatidylcholine lysophospholipase activity"/>
    <property type="evidence" value="ECO:0007669"/>
    <property type="project" value="TreeGrafter"/>
</dbReference>
<accession>A0AAJ1R8M2</accession>
<dbReference type="PANTHER" id="PTHR30383">
    <property type="entry name" value="THIOESTERASE 1/PROTEASE 1/LYSOPHOSPHOLIPASE L1"/>
    <property type="match status" value="1"/>
</dbReference>
<reference evidence="3" key="1">
    <citation type="submission" date="2019-01" db="EMBL/GenBank/DDBJ databases">
        <title>Oenococcus sicerae UCMA17102.</title>
        <authorList>
            <person name="Cousin F.J."/>
            <person name="Le Guellec R."/>
            <person name="Cretenet M."/>
        </authorList>
    </citation>
    <scope>NUCLEOTIDE SEQUENCE</scope>
    <source>
        <strain evidence="3">UCMA17102</strain>
    </source>
</reference>
<comment type="caution">
    <text evidence="3">The sequence shown here is derived from an EMBL/GenBank/DDBJ whole genome shotgun (WGS) entry which is preliminary data.</text>
</comment>
<evidence type="ECO:0000256" key="1">
    <source>
        <dbReference type="SAM" id="Phobius"/>
    </source>
</evidence>
<feature type="transmembrane region" description="Helical" evidence="1">
    <location>
        <begin position="7"/>
        <end position="27"/>
    </location>
</feature>
<sequence length="299" mass="34103">MRVFLKIVLAMILGFFLVFTVSMIFLMPKNNNHVKQINSSNISVVFLGDSLTFGVGDTTGQQGYTGRVIKLLKKTYPQYHFSSANFGKPGDRSDQILKRLNKSEKQQKLLKNADIVVMTAGGNDLRQELMSHFDVKSAAALSNEIKKNSLKYHHSLNQLFIRIKQIRQKSSLFVFGNYNPAFVNIASRTDLNKDVQLYNAVNQRIVEKQADGHYISVFRQLTYGQYQRPDQIKKLIQEDKTANATTENKFQKSLLDGSSSIKNNFISQADHFHPNNLGYSYMAKQLFNSILSDKSWQTK</sequence>
<dbReference type="Proteomes" id="UP001167919">
    <property type="component" value="Unassembled WGS sequence"/>
</dbReference>
<dbReference type="InterPro" id="IPR051532">
    <property type="entry name" value="Ester_Hydrolysis_Enzymes"/>
</dbReference>
<keyword evidence="1" id="KW-1133">Transmembrane helix</keyword>
<dbReference type="Pfam" id="PF13472">
    <property type="entry name" value="Lipase_GDSL_2"/>
    <property type="match status" value="1"/>
</dbReference>
<keyword evidence="1" id="KW-0472">Membrane</keyword>
<dbReference type="InterPro" id="IPR013830">
    <property type="entry name" value="SGNH_hydro"/>
</dbReference>
<protein>
    <submittedName>
        <fullName evidence="3">Lysophospholipase</fullName>
    </submittedName>
</protein>
<proteinExistence type="predicted"/>
<feature type="domain" description="SGNH hydrolase-type esterase" evidence="2">
    <location>
        <begin position="46"/>
        <end position="279"/>
    </location>
</feature>
<dbReference type="SUPFAM" id="SSF52266">
    <property type="entry name" value="SGNH hydrolase"/>
    <property type="match status" value="1"/>
</dbReference>
<evidence type="ECO:0000259" key="2">
    <source>
        <dbReference type="Pfam" id="PF13472"/>
    </source>
</evidence>
<evidence type="ECO:0000313" key="3">
    <source>
        <dbReference type="EMBL" id="MDN6899761.1"/>
    </source>
</evidence>
<keyword evidence="1" id="KW-0812">Transmembrane</keyword>
<name>A0AAJ1R8M2_9LACO</name>
<dbReference type="Gene3D" id="3.40.50.1110">
    <property type="entry name" value="SGNH hydrolase"/>
    <property type="match status" value="1"/>
</dbReference>
<gene>
    <name evidence="3" type="ORF">EVC35_01915</name>
</gene>
<evidence type="ECO:0000313" key="4">
    <source>
        <dbReference type="Proteomes" id="UP001167919"/>
    </source>
</evidence>
<organism evidence="3 4">
    <name type="scientific">Oenococcus sicerae</name>
    <dbReference type="NCBI Taxonomy" id="2203724"/>
    <lineage>
        <taxon>Bacteria</taxon>
        <taxon>Bacillati</taxon>
        <taxon>Bacillota</taxon>
        <taxon>Bacilli</taxon>
        <taxon>Lactobacillales</taxon>
        <taxon>Lactobacillaceae</taxon>
        <taxon>Oenococcus</taxon>
    </lineage>
</organism>
<dbReference type="AlphaFoldDB" id="A0AAJ1R8M2"/>
<dbReference type="PANTHER" id="PTHR30383:SF27">
    <property type="entry name" value="SPORE GERMINATION LIPASE LIPC"/>
    <property type="match status" value="1"/>
</dbReference>
<dbReference type="EMBL" id="SDWY01000001">
    <property type="protein sequence ID" value="MDN6899761.1"/>
    <property type="molecule type" value="Genomic_DNA"/>
</dbReference>
<dbReference type="InterPro" id="IPR036514">
    <property type="entry name" value="SGNH_hydro_sf"/>
</dbReference>